<dbReference type="OrthoDB" id="8195871at2"/>
<dbReference type="AlphaFoldDB" id="A0A543DNV4"/>
<evidence type="ECO:0000256" key="2">
    <source>
        <dbReference type="ARBA" id="ARBA00010742"/>
    </source>
</evidence>
<dbReference type="PANTHER" id="PTHR30024">
    <property type="entry name" value="ALIPHATIC SULFONATES-BINDING PROTEIN-RELATED"/>
    <property type="match status" value="1"/>
</dbReference>
<dbReference type="PANTHER" id="PTHR30024:SF47">
    <property type="entry name" value="TAURINE-BINDING PERIPLASMIC PROTEIN"/>
    <property type="match status" value="1"/>
</dbReference>
<dbReference type="RefSeq" id="WP_142054803.1">
    <property type="nucleotide sequence ID" value="NZ_VFPA01000002.1"/>
</dbReference>
<dbReference type="InterPro" id="IPR015168">
    <property type="entry name" value="SsuA/THI5"/>
</dbReference>
<dbReference type="Pfam" id="PF09084">
    <property type="entry name" value="NMT1"/>
    <property type="match status" value="1"/>
</dbReference>
<accession>A0A543DNV4</accession>
<dbReference type="EMBL" id="VFPA01000002">
    <property type="protein sequence ID" value="TQM11014.1"/>
    <property type="molecule type" value="Genomic_DNA"/>
</dbReference>
<keyword evidence="3" id="KW-0732">Signal</keyword>
<sequence length="341" mass="35666">MYAATKHCGRRDFLRLLGWGAGGAVVLGGLSACGGGPSTAGPGGVGFRGEAAVAHLESIINAAPVLVAAGLGYFQDEGLDLDLVSFPGGTDTIRGIASGIPFGMPATLPGLIAFQKGQRDLRIIGGAVREPLVNFLVPVDSEIRSIDDLRGKRIAVSQPGSITTYFATRIVTERGLVPGQTVEILNVGSPPDAWTAAQQGVADVAWSALPISQRLIDEGKARLLFECKDHVPNWSDNTYWTTQSVIDDSPDILQAWLRAAQRAITAITTDLDAAAPAYARGAGIADDLARAALEQAGSAFSLEIDMPGIEENIRAGSELGQLDPAALDLERLIVTDFVAAL</sequence>
<dbReference type="InterPro" id="IPR006311">
    <property type="entry name" value="TAT_signal"/>
</dbReference>
<dbReference type="SUPFAM" id="SSF53850">
    <property type="entry name" value="Periplasmic binding protein-like II"/>
    <property type="match status" value="1"/>
</dbReference>
<evidence type="ECO:0000256" key="3">
    <source>
        <dbReference type="ARBA" id="ARBA00022729"/>
    </source>
</evidence>
<evidence type="ECO:0000256" key="1">
    <source>
        <dbReference type="ARBA" id="ARBA00004418"/>
    </source>
</evidence>
<protein>
    <submittedName>
        <fullName evidence="5">NitT/TauT family transport system substrate-binding protein</fullName>
    </submittedName>
</protein>
<reference evidence="5 6" key="1">
    <citation type="submission" date="2019-06" db="EMBL/GenBank/DDBJ databases">
        <title>Sequencing the genomes of 1000 actinobacteria strains.</title>
        <authorList>
            <person name="Klenk H.-P."/>
        </authorList>
    </citation>
    <scope>NUCLEOTIDE SEQUENCE [LARGE SCALE GENOMIC DNA]</scope>
    <source>
        <strain evidence="5 6">DSM 45301</strain>
    </source>
</reference>
<evidence type="ECO:0000259" key="4">
    <source>
        <dbReference type="Pfam" id="PF09084"/>
    </source>
</evidence>
<comment type="similarity">
    <text evidence="2">Belongs to the bacterial solute-binding protein SsuA/TauA family.</text>
</comment>
<evidence type="ECO:0000313" key="6">
    <source>
        <dbReference type="Proteomes" id="UP000315677"/>
    </source>
</evidence>
<proteinExistence type="inferred from homology"/>
<dbReference type="Gene3D" id="3.40.190.10">
    <property type="entry name" value="Periplasmic binding protein-like II"/>
    <property type="match status" value="2"/>
</dbReference>
<name>A0A543DNV4_9PSEU</name>
<comment type="caution">
    <text evidence="5">The sequence shown here is derived from an EMBL/GenBank/DDBJ whole genome shotgun (WGS) entry which is preliminary data.</text>
</comment>
<feature type="domain" description="SsuA/THI5-like" evidence="4">
    <location>
        <begin position="61"/>
        <end position="269"/>
    </location>
</feature>
<comment type="subcellular location">
    <subcellularLocation>
        <location evidence="1">Periplasm</location>
    </subcellularLocation>
</comment>
<evidence type="ECO:0000313" key="5">
    <source>
        <dbReference type="EMBL" id="TQM11014.1"/>
    </source>
</evidence>
<dbReference type="GO" id="GO:0042597">
    <property type="term" value="C:periplasmic space"/>
    <property type="evidence" value="ECO:0007669"/>
    <property type="project" value="UniProtKB-SubCell"/>
</dbReference>
<organism evidence="5 6">
    <name type="scientific">Pseudonocardia kunmingensis</name>
    <dbReference type="NCBI Taxonomy" id="630975"/>
    <lineage>
        <taxon>Bacteria</taxon>
        <taxon>Bacillati</taxon>
        <taxon>Actinomycetota</taxon>
        <taxon>Actinomycetes</taxon>
        <taxon>Pseudonocardiales</taxon>
        <taxon>Pseudonocardiaceae</taxon>
        <taxon>Pseudonocardia</taxon>
    </lineage>
</organism>
<dbReference type="PROSITE" id="PS51257">
    <property type="entry name" value="PROKAR_LIPOPROTEIN"/>
    <property type="match status" value="1"/>
</dbReference>
<dbReference type="PROSITE" id="PS51318">
    <property type="entry name" value="TAT"/>
    <property type="match status" value="1"/>
</dbReference>
<keyword evidence="6" id="KW-1185">Reference proteome</keyword>
<dbReference type="Proteomes" id="UP000315677">
    <property type="component" value="Unassembled WGS sequence"/>
</dbReference>
<gene>
    <name evidence="5" type="ORF">FB558_3545</name>
</gene>